<evidence type="ECO:0000256" key="10">
    <source>
        <dbReference type="ARBA" id="ARBA00023163"/>
    </source>
</evidence>
<evidence type="ECO:0000256" key="5">
    <source>
        <dbReference type="ARBA" id="ARBA00022729"/>
    </source>
</evidence>
<evidence type="ECO:0000256" key="9">
    <source>
        <dbReference type="ARBA" id="ARBA00023136"/>
    </source>
</evidence>
<dbReference type="InterPro" id="IPR026229">
    <property type="entry name" value="VOPP1"/>
</dbReference>
<evidence type="ECO:0000256" key="3">
    <source>
        <dbReference type="ARBA" id="ARBA00006655"/>
    </source>
</evidence>
<feature type="region of interest" description="Disordered" evidence="17">
    <location>
        <begin position="406"/>
        <end position="425"/>
    </location>
</feature>
<dbReference type="eggNOG" id="ENOG502S0SW">
    <property type="taxonomic scope" value="Eukaryota"/>
</dbReference>
<evidence type="ECO:0000256" key="13">
    <source>
        <dbReference type="ARBA" id="ARBA00035628"/>
    </source>
</evidence>
<keyword evidence="5 19" id="KW-0732">Signal</keyword>
<evidence type="ECO:0000256" key="11">
    <source>
        <dbReference type="ARBA" id="ARBA00023228"/>
    </source>
</evidence>
<feature type="compositionally biased region" description="Acidic residues" evidence="17">
    <location>
        <begin position="672"/>
        <end position="707"/>
    </location>
</feature>
<evidence type="ECO:0000256" key="7">
    <source>
        <dbReference type="ARBA" id="ARBA00022989"/>
    </source>
</evidence>
<keyword evidence="9 18" id="KW-0472">Membrane</keyword>
<dbReference type="PANTHER" id="PTHR14971:SF2">
    <property type="entry name" value="VESICULAR, OVEREXPRESSED IN CANCER, PROSURVIVAL PROTEIN 1"/>
    <property type="match status" value="1"/>
</dbReference>
<accession>B3N0A5</accession>
<protein>
    <recommendedName>
        <fullName evidence="14">WW domain binding protein VOPP1</fullName>
    </recommendedName>
    <alternativeName>
        <fullName evidence="15">Vesicular, overexpressed in cancer, prosurvival protein 1</fullName>
    </alternativeName>
</protein>
<feature type="signal peptide" evidence="19">
    <location>
        <begin position="1"/>
        <end position="48"/>
    </location>
</feature>
<evidence type="ECO:0000313" key="20">
    <source>
        <dbReference type="EMBL" id="EDV38309.2"/>
    </source>
</evidence>
<dbReference type="KEGG" id="dan:6504482"/>
<evidence type="ECO:0000256" key="6">
    <source>
        <dbReference type="ARBA" id="ARBA00022753"/>
    </source>
</evidence>
<keyword evidence="12" id="KW-0968">Cytoplasmic vesicle</keyword>
<keyword evidence="7 18" id="KW-1133">Transmembrane helix</keyword>
<feature type="region of interest" description="Disordered" evidence="17">
    <location>
        <begin position="644"/>
        <end position="734"/>
    </location>
</feature>
<evidence type="ECO:0000256" key="17">
    <source>
        <dbReference type="SAM" id="MobiDB-lite"/>
    </source>
</evidence>
<keyword evidence="4 18" id="KW-0812">Transmembrane</keyword>
<reference evidence="20 21" key="1">
    <citation type="journal article" date="2007" name="Nature">
        <title>Evolution of genes and genomes on the Drosophila phylogeny.</title>
        <authorList>
            <consortium name="Drosophila 12 Genomes Consortium"/>
            <person name="Clark A.G."/>
            <person name="Eisen M.B."/>
            <person name="Smith D.R."/>
            <person name="Bergman C.M."/>
            <person name="Oliver B."/>
            <person name="Markow T.A."/>
            <person name="Kaufman T.C."/>
            <person name="Kellis M."/>
            <person name="Gelbart W."/>
            <person name="Iyer V.N."/>
            <person name="Pollard D.A."/>
            <person name="Sackton T.B."/>
            <person name="Larracuente A.M."/>
            <person name="Singh N.D."/>
            <person name="Abad J.P."/>
            <person name="Abt D.N."/>
            <person name="Adryan B."/>
            <person name="Aguade M."/>
            <person name="Akashi H."/>
            <person name="Anderson W.W."/>
            <person name="Aquadro C.F."/>
            <person name="Ardell D.H."/>
            <person name="Arguello R."/>
            <person name="Artieri C.G."/>
            <person name="Barbash D.A."/>
            <person name="Barker D."/>
            <person name="Barsanti P."/>
            <person name="Batterham P."/>
            <person name="Batzoglou S."/>
            <person name="Begun D."/>
            <person name="Bhutkar A."/>
            <person name="Blanco E."/>
            <person name="Bosak S.A."/>
            <person name="Bradley R.K."/>
            <person name="Brand A.D."/>
            <person name="Brent M.R."/>
            <person name="Brooks A.N."/>
            <person name="Brown R.H."/>
            <person name="Butlin R.K."/>
            <person name="Caggese C."/>
            <person name="Calvi B.R."/>
            <person name="Bernardo de Carvalho A."/>
            <person name="Caspi A."/>
            <person name="Castrezana S."/>
            <person name="Celniker S.E."/>
            <person name="Chang J.L."/>
            <person name="Chapple C."/>
            <person name="Chatterji S."/>
            <person name="Chinwalla A."/>
            <person name="Civetta A."/>
            <person name="Clifton S.W."/>
            <person name="Comeron J.M."/>
            <person name="Costello J.C."/>
            <person name="Coyne J.A."/>
            <person name="Daub J."/>
            <person name="David R.G."/>
            <person name="Delcher A.L."/>
            <person name="Delehaunty K."/>
            <person name="Do C.B."/>
            <person name="Ebling H."/>
            <person name="Edwards K."/>
            <person name="Eickbush T."/>
            <person name="Evans J.D."/>
            <person name="Filipski A."/>
            <person name="Findeiss S."/>
            <person name="Freyhult E."/>
            <person name="Fulton L."/>
            <person name="Fulton R."/>
            <person name="Garcia A.C."/>
            <person name="Gardiner A."/>
            <person name="Garfield D.A."/>
            <person name="Garvin B.E."/>
            <person name="Gibson G."/>
            <person name="Gilbert D."/>
            <person name="Gnerre S."/>
            <person name="Godfrey J."/>
            <person name="Good R."/>
            <person name="Gotea V."/>
            <person name="Gravely B."/>
            <person name="Greenberg A.J."/>
            <person name="Griffiths-Jones S."/>
            <person name="Gross S."/>
            <person name="Guigo R."/>
            <person name="Gustafson E.A."/>
            <person name="Haerty W."/>
            <person name="Hahn M.W."/>
            <person name="Halligan D.L."/>
            <person name="Halpern A.L."/>
            <person name="Halter G.M."/>
            <person name="Han M.V."/>
            <person name="Heger A."/>
            <person name="Hillier L."/>
            <person name="Hinrichs A.S."/>
            <person name="Holmes I."/>
            <person name="Hoskins R.A."/>
            <person name="Hubisz M.J."/>
            <person name="Hultmark D."/>
            <person name="Huntley M.A."/>
            <person name="Jaffe D.B."/>
            <person name="Jagadeeshan S."/>
            <person name="Jeck W.R."/>
            <person name="Johnson J."/>
            <person name="Jones C.D."/>
            <person name="Jordan W.C."/>
            <person name="Karpen G.H."/>
            <person name="Kataoka E."/>
            <person name="Keightley P.D."/>
            <person name="Kheradpour P."/>
            <person name="Kirkness E.F."/>
            <person name="Koerich L.B."/>
            <person name="Kristiansen K."/>
            <person name="Kudrna D."/>
            <person name="Kulathinal R.J."/>
            <person name="Kumar S."/>
            <person name="Kwok R."/>
            <person name="Lander E."/>
            <person name="Langley C.H."/>
            <person name="Lapoint R."/>
            <person name="Lazzaro B.P."/>
            <person name="Lee S.J."/>
            <person name="Levesque L."/>
            <person name="Li R."/>
            <person name="Lin C.F."/>
            <person name="Lin M.F."/>
            <person name="Lindblad-Toh K."/>
            <person name="Llopart A."/>
            <person name="Long M."/>
            <person name="Low L."/>
            <person name="Lozovsky E."/>
            <person name="Lu J."/>
            <person name="Luo M."/>
            <person name="Machado C.A."/>
            <person name="Makalowski W."/>
            <person name="Marzo M."/>
            <person name="Matsuda M."/>
            <person name="Matzkin L."/>
            <person name="McAllister B."/>
            <person name="McBride C.S."/>
            <person name="McKernan B."/>
            <person name="McKernan K."/>
            <person name="Mendez-Lago M."/>
            <person name="Minx P."/>
            <person name="Mollenhauer M.U."/>
            <person name="Montooth K."/>
            <person name="Mount S.M."/>
            <person name="Mu X."/>
            <person name="Myers E."/>
            <person name="Negre B."/>
            <person name="Newfeld S."/>
            <person name="Nielsen R."/>
            <person name="Noor M.A."/>
            <person name="O'Grady P."/>
            <person name="Pachter L."/>
            <person name="Papaceit M."/>
            <person name="Parisi M.J."/>
            <person name="Parisi M."/>
            <person name="Parts L."/>
            <person name="Pedersen J.S."/>
            <person name="Pesole G."/>
            <person name="Phillippy A.M."/>
            <person name="Ponting C.P."/>
            <person name="Pop M."/>
            <person name="Porcelli D."/>
            <person name="Powell J.R."/>
            <person name="Prohaska S."/>
            <person name="Pruitt K."/>
            <person name="Puig M."/>
            <person name="Quesneville H."/>
            <person name="Ram K.R."/>
            <person name="Rand D."/>
            <person name="Rasmussen M.D."/>
            <person name="Reed L.K."/>
            <person name="Reenan R."/>
            <person name="Reily A."/>
            <person name="Remington K.A."/>
            <person name="Rieger T.T."/>
            <person name="Ritchie M.G."/>
            <person name="Robin C."/>
            <person name="Rogers Y.H."/>
            <person name="Rohde C."/>
            <person name="Rozas J."/>
            <person name="Rubenfield M.J."/>
            <person name="Ruiz A."/>
            <person name="Russo S."/>
            <person name="Salzberg S.L."/>
            <person name="Sanchez-Gracia A."/>
            <person name="Saranga D.J."/>
            <person name="Sato H."/>
            <person name="Schaeffer S.W."/>
            <person name="Schatz M.C."/>
            <person name="Schlenke T."/>
            <person name="Schwartz R."/>
            <person name="Segarra C."/>
            <person name="Singh R.S."/>
            <person name="Sirot L."/>
            <person name="Sirota M."/>
            <person name="Sisneros N.B."/>
            <person name="Smith C.D."/>
            <person name="Smith T.F."/>
            <person name="Spieth J."/>
            <person name="Stage D.E."/>
            <person name="Stark A."/>
            <person name="Stephan W."/>
            <person name="Strausberg R.L."/>
            <person name="Strempel S."/>
            <person name="Sturgill D."/>
            <person name="Sutton G."/>
            <person name="Sutton G.G."/>
            <person name="Tao W."/>
            <person name="Teichmann S."/>
            <person name="Tobari Y.N."/>
            <person name="Tomimura Y."/>
            <person name="Tsolas J.M."/>
            <person name="Valente V.L."/>
            <person name="Venter E."/>
            <person name="Venter J.C."/>
            <person name="Vicario S."/>
            <person name="Vieira F.G."/>
            <person name="Vilella A.J."/>
            <person name="Villasante A."/>
            <person name="Walenz B."/>
            <person name="Wang J."/>
            <person name="Wasserman M."/>
            <person name="Watts T."/>
            <person name="Wilson D."/>
            <person name="Wilson R.K."/>
            <person name="Wing R.A."/>
            <person name="Wolfner M.F."/>
            <person name="Wong A."/>
            <person name="Wong G.K."/>
            <person name="Wu C.I."/>
            <person name="Wu G."/>
            <person name="Yamamoto D."/>
            <person name="Yang H.P."/>
            <person name="Yang S.P."/>
            <person name="Yorke J.A."/>
            <person name="Yoshida K."/>
            <person name="Zdobnov E."/>
            <person name="Zhang P."/>
            <person name="Zhang Y."/>
            <person name="Zimin A.V."/>
            <person name="Baldwin J."/>
            <person name="Abdouelleil A."/>
            <person name="Abdulkadir J."/>
            <person name="Abebe A."/>
            <person name="Abera B."/>
            <person name="Abreu J."/>
            <person name="Acer S.C."/>
            <person name="Aftuck L."/>
            <person name="Alexander A."/>
            <person name="An P."/>
            <person name="Anderson E."/>
            <person name="Anderson S."/>
            <person name="Arachi H."/>
            <person name="Azer M."/>
            <person name="Bachantsang P."/>
            <person name="Barry A."/>
            <person name="Bayul T."/>
            <person name="Berlin A."/>
            <person name="Bessette D."/>
            <person name="Bloom T."/>
            <person name="Blye J."/>
            <person name="Boguslavskiy L."/>
            <person name="Bonnet C."/>
            <person name="Boukhgalter B."/>
            <person name="Bourzgui I."/>
            <person name="Brown A."/>
            <person name="Cahill P."/>
            <person name="Channer S."/>
            <person name="Cheshatsang Y."/>
            <person name="Chuda L."/>
            <person name="Citroen M."/>
            <person name="Collymore A."/>
            <person name="Cooke P."/>
            <person name="Costello M."/>
            <person name="D'Aco K."/>
            <person name="Daza R."/>
            <person name="De Haan G."/>
            <person name="DeGray S."/>
            <person name="DeMaso C."/>
            <person name="Dhargay N."/>
            <person name="Dooley K."/>
            <person name="Dooley E."/>
            <person name="Doricent M."/>
            <person name="Dorje P."/>
            <person name="Dorjee K."/>
            <person name="Dupes A."/>
            <person name="Elong R."/>
            <person name="Falk J."/>
            <person name="Farina A."/>
            <person name="Faro S."/>
            <person name="Ferguson D."/>
            <person name="Fisher S."/>
            <person name="Foley C.D."/>
            <person name="Franke A."/>
            <person name="Friedrich D."/>
            <person name="Gadbois L."/>
            <person name="Gearin G."/>
            <person name="Gearin C.R."/>
            <person name="Giannoukos G."/>
            <person name="Goode T."/>
            <person name="Graham J."/>
            <person name="Grandbois E."/>
            <person name="Grewal S."/>
            <person name="Gyaltsen K."/>
            <person name="Hafez N."/>
            <person name="Hagos B."/>
            <person name="Hall J."/>
            <person name="Henson C."/>
            <person name="Hollinger A."/>
            <person name="Honan T."/>
            <person name="Huard M.D."/>
            <person name="Hughes L."/>
            <person name="Hurhula B."/>
            <person name="Husby M.E."/>
            <person name="Kamat A."/>
            <person name="Kanga B."/>
            <person name="Kashin S."/>
            <person name="Khazanovich D."/>
            <person name="Kisner P."/>
            <person name="Lance K."/>
            <person name="Lara M."/>
            <person name="Lee W."/>
            <person name="Lennon N."/>
            <person name="Letendre F."/>
            <person name="LeVine R."/>
            <person name="Lipovsky A."/>
            <person name="Liu X."/>
            <person name="Liu J."/>
            <person name="Liu S."/>
            <person name="Lokyitsang T."/>
            <person name="Lokyitsang Y."/>
            <person name="Lubonja R."/>
            <person name="Lui A."/>
            <person name="MacDonald P."/>
            <person name="Magnisalis V."/>
            <person name="Maru K."/>
            <person name="Matthews C."/>
            <person name="McCusker W."/>
            <person name="McDonough S."/>
            <person name="Mehta T."/>
            <person name="Meldrim J."/>
            <person name="Meneus L."/>
            <person name="Mihai O."/>
            <person name="Mihalev A."/>
            <person name="Mihova T."/>
            <person name="Mittelman R."/>
            <person name="Mlenga V."/>
            <person name="Montmayeur A."/>
            <person name="Mulrain L."/>
            <person name="Navidi A."/>
            <person name="Naylor J."/>
            <person name="Negash T."/>
            <person name="Nguyen T."/>
            <person name="Nguyen N."/>
            <person name="Nicol R."/>
            <person name="Norbu C."/>
            <person name="Norbu N."/>
            <person name="Novod N."/>
            <person name="O'Neill B."/>
            <person name="Osman S."/>
            <person name="Markiewicz E."/>
            <person name="Oyono O.L."/>
            <person name="Patti C."/>
            <person name="Phunkhang P."/>
            <person name="Pierre F."/>
            <person name="Priest M."/>
            <person name="Raghuraman S."/>
            <person name="Rege F."/>
            <person name="Reyes R."/>
            <person name="Rise C."/>
            <person name="Rogov P."/>
            <person name="Ross K."/>
            <person name="Ryan E."/>
            <person name="Settipalli S."/>
            <person name="Shea T."/>
            <person name="Sherpa N."/>
            <person name="Shi L."/>
            <person name="Shih D."/>
            <person name="Sparrow T."/>
            <person name="Spaulding J."/>
            <person name="Stalker J."/>
            <person name="Stange-Thomann N."/>
            <person name="Stavropoulos S."/>
            <person name="Stone C."/>
            <person name="Strader C."/>
            <person name="Tesfaye S."/>
            <person name="Thomson T."/>
            <person name="Thoulutsang Y."/>
            <person name="Thoulutsang D."/>
            <person name="Topham K."/>
            <person name="Topping I."/>
            <person name="Tsamla T."/>
            <person name="Vassiliev H."/>
            <person name="Vo A."/>
            <person name="Wangchuk T."/>
            <person name="Wangdi T."/>
            <person name="Weiand M."/>
            <person name="Wilkinson J."/>
            <person name="Wilson A."/>
            <person name="Yadav S."/>
            <person name="Young G."/>
            <person name="Yu Q."/>
            <person name="Zembek L."/>
            <person name="Zhong D."/>
            <person name="Zimmer A."/>
            <person name="Zwirko Z."/>
            <person name="Jaffe D.B."/>
            <person name="Alvarez P."/>
            <person name="Brockman W."/>
            <person name="Butler J."/>
            <person name="Chin C."/>
            <person name="Gnerre S."/>
            <person name="Grabherr M."/>
            <person name="Kleber M."/>
            <person name="Mauceli E."/>
            <person name="MacCallum I."/>
        </authorList>
    </citation>
    <scope>NUCLEOTIDE SEQUENCE [LARGE SCALE GENOMIC DNA]</scope>
    <source>
        <strain evidence="21">Tucson 14024-0371.13</strain>
    </source>
</reference>
<dbReference type="OrthoDB" id="6629737at2759"/>
<gene>
    <name evidence="20" type="primary">Dana\GF21811</name>
    <name evidence="20" type="synonym">dana_GLEANR_5711</name>
    <name evidence="20" type="ORF">GF21811</name>
</gene>
<proteinExistence type="inferred from homology"/>
<feature type="transmembrane region" description="Helical" evidence="18">
    <location>
        <begin position="90"/>
        <end position="110"/>
    </location>
</feature>
<keyword evidence="11" id="KW-0458">Lysosome</keyword>
<evidence type="ECO:0000256" key="19">
    <source>
        <dbReference type="SAM" id="SignalP"/>
    </source>
</evidence>
<feature type="compositionally biased region" description="Gly residues" evidence="17">
    <location>
        <begin position="532"/>
        <end position="542"/>
    </location>
</feature>
<dbReference type="GeneID" id="6504482"/>
<sequence>MWFHAPPLSSSIASAPPSAPARHRSLPPLVQWLRPILLLALLPSNVTARFCEGCSQGCCTQGCCPPYQGGPRPLPPPSEHVLNLFFISHWFFWCVVVAIILAILCAYSLWKKRRTLCGWGFNEHHTQSEGDSAGSCYAPPQYSRCNSFHHPPPPYTEVTSKPDLYPLVFTCNSDAGNGKGNGSSSYLMVQYFRNYIVRPAAGGSLSAASTVDSLSSSFICNANEANTLVPPPYSRAASPELGLHHYVAHAHAHNGHLRSLDQQQIQHQQQQQQQQLQHQHQAAPMATVHYGGMPRSASQLVDADAYQPRMMMPAQAAQHYATVALGTSPGGGALYSTRLHASHDEGMGVGGGVGVGVGGGGYLQSQSDQHFRYLANSSSSLSDIFVNNSCVAGMLPESLGGGGVGGGGGGGGAGGASQSTESGAATQAASLNSLAMGGGVGGMGHGSSGGLGTPVIYSNGCIQPNPLHSLENCCQPSAQASGVSSLANIGTPGSPPQATSPTGEVREILDQIRQLQAGVSYEQLLLNGGGGGAGGGAGGGGAKPRLQHTLSTPSNSQQTMPTMQPILTTSASSGSGKSKKFFSTSSSSGSKTNKALYIPMAAIGATGSGGSGAQRCVLKSPVSSVVSGASFFVNRGRVARKGWITRSAPTTPGSALPPNRLGDDSPLLLNEHDEDAIDDEDEPDEEEDDDDEENQDEEMDTDTDMETEAMARNHRRQQQRRLHRQHRHHRGQLE</sequence>
<comment type="similarity">
    <text evidence="3">Belongs to the VOPP1/ECOP family.</text>
</comment>
<feature type="compositionally biased region" description="Gly residues" evidence="17">
    <location>
        <begin position="406"/>
        <end position="415"/>
    </location>
</feature>
<dbReference type="GO" id="GO:0005765">
    <property type="term" value="C:lysosomal membrane"/>
    <property type="evidence" value="ECO:0007669"/>
    <property type="project" value="UniProtKB-SubCell"/>
</dbReference>
<feature type="compositionally biased region" description="Low complexity" evidence="17">
    <location>
        <begin position="568"/>
        <end position="590"/>
    </location>
</feature>
<feature type="chain" id="PRO_5006455050" description="WW domain binding protein VOPP1" evidence="19">
    <location>
        <begin position="49"/>
        <end position="734"/>
    </location>
</feature>
<dbReference type="InParanoid" id="B3N0A5"/>
<evidence type="ECO:0000256" key="12">
    <source>
        <dbReference type="ARBA" id="ARBA00023329"/>
    </source>
</evidence>
<evidence type="ECO:0000256" key="8">
    <source>
        <dbReference type="ARBA" id="ARBA00023015"/>
    </source>
</evidence>
<evidence type="ECO:0000256" key="14">
    <source>
        <dbReference type="ARBA" id="ARBA00035708"/>
    </source>
</evidence>
<dbReference type="HOGENOM" id="CLU_025291_0_0_1"/>
<evidence type="ECO:0000313" key="21">
    <source>
        <dbReference type="Proteomes" id="UP000007801"/>
    </source>
</evidence>
<evidence type="ECO:0000256" key="1">
    <source>
        <dbReference type="ARBA" id="ARBA00004156"/>
    </source>
</evidence>
<name>B3N0A5_DROAN</name>
<feature type="region of interest" description="Disordered" evidence="17">
    <location>
        <begin position="532"/>
        <end position="590"/>
    </location>
</feature>
<dbReference type="AlphaFoldDB" id="B3N0A5"/>
<feature type="compositionally biased region" description="Low complexity" evidence="17">
    <location>
        <begin position="416"/>
        <end position="425"/>
    </location>
</feature>
<dbReference type="STRING" id="7217.B3N0A5"/>
<dbReference type="PANTHER" id="PTHR14971">
    <property type="entry name" value="VESICULAR, OVEREXPRESSED IN CANCER, PROSURVIVAL PROTEIN 1"/>
    <property type="match status" value="1"/>
</dbReference>
<organism evidence="20 21">
    <name type="scientific">Drosophila ananassae</name>
    <name type="common">Fruit fly</name>
    <dbReference type="NCBI Taxonomy" id="7217"/>
    <lineage>
        <taxon>Eukaryota</taxon>
        <taxon>Metazoa</taxon>
        <taxon>Ecdysozoa</taxon>
        <taxon>Arthropoda</taxon>
        <taxon>Hexapoda</taxon>
        <taxon>Insecta</taxon>
        <taxon>Pterygota</taxon>
        <taxon>Neoptera</taxon>
        <taxon>Endopterygota</taxon>
        <taxon>Diptera</taxon>
        <taxon>Brachycera</taxon>
        <taxon>Muscomorpha</taxon>
        <taxon>Ephydroidea</taxon>
        <taxon>Drosophilidae</taxon>
        <taxon>Drosophila</taxon>
        <taxon>Sophophora</taxon>
    </lineage>
</organism>
<keyword evidence="8" id="KW-0805">Transcription regulation</keyword>
<evidence type="ECO:0000256" key="15">
    <source>
        <dbReference type="ARBA" id="ARBA00035715"/>
    </source>
</evidence>
<dbReference type="Proteomes" id="UP000007801">
    <property type="component" value="Unassembled WGS sequence"/>
</dbReference>
<dbReference type="GO" id="GO:0031902">
    <property type="term" value="C:late endosome membrane"/>
    <property type="evidence" value="ECO:0007669"/>
    <property type="project" value="UniProtKB-SubCell"/>
</dbReference>
<keyword evidence="6" id="KW-0967">Endosome</keyword>
<keyword evidence="21" id="KW-1185">Reference proteome</keyword>
<dbReference type="EMBL" id="CH902640">
    <property type="protein sequence ID" value="EDV38309.2"/>
    <property type="molecule type" value="Genomic_DNA"/>
</dbReference>
<feature type="compositionally biased region" description="Polar residues" evidence="17">
    <location>
        <begin position="548"/>
        <end position="567"/>
    </location>
</feature>
<keyword evidence="10" id="KW-0804">Transcription</keyword>
<evidence type="ECO:0000256" key="18">
    <source>
        <dbReference type="SAM" id="Phobius"/>
    </source>
</evidence>
<evidence type="ECO:0000256" key="2">
    <source>
        <dbReference type="ARBA" id="ARBA00004656"/>
    </source>
</evidence>
<evidence type="ECO:0000256" key="4">
    <source>
        <dbReference type="ARBA" id="ARBA00022692"/>
    </source>
</evidence>
<feature type="compositionally biased region" description="Basic residues" evidence="17">
    <location>
        <begin position="712"/>
        <end position="734"/>
    </location>
</feature>
<evidence type="ECO:0000256" key="16">
    <source>
        <dbReference type="ARBA" id="ARBA00046288"/>
    </source>
</evidence>
<comment type="subcellular location">
    <subcellularLocation>
        <location evidence="1">Cytoplasmic vesicle membrane</location>
    </subcellularLocation>
    <subcellularLocation>
        <location evidence="16">Endomembrane system</location>
        <topology evidence="16">Single-pass type I membrane protein</topology>
    </subcellularLocation>
    <subcellularLocation>
        <location evidence="13">Late endosome membrane</location>
        <topology evidence="13">Single-pass membrane protein</topology>
    </subcellularLocation>
    <subcellularLocation>
        <location evidence="2">Lysosome membrane</location>
    </subcellularLocation>
</comment>